<dbReference type="Proteomes" id="UP001217776">
    <property type="component" value="Unassembled WGS sequence"/>
</dbReference>
<evidence type="ECO:0000313" key="2">
    <source>
        <dbReference type="EMBL" id="KAB4477706.1"/>
    </source>
</evidence>
<protein>
    <submittedName>
        <fullName evidence="2">YtxH domain-containing protein</fullName>
    </submittedName>
</protein>
<evidence type="ECO:0000313" key="4">
    <source>
        <dbReference type="Proteomes" id="UP000436858"/>
    </source>
</evidence>
<dbReference type="AlphaFoldDB" id="A0A0P0FV16"/>
<dbReference type="InterPro" id="IPR024623">
    <property type="entry name" value="YtxH"/>
</dbReference>
<name>A0A0P0FV16_BACT4</name>
<sequence length="98" mass="10668">MENRTSDLWLGLGIGSVIGALVYRFSRTSKAKKLKKKVCDAFHKISGQVEEMLDTAKEKVLDTGAAVADKVADKTFDLAEKADDLKGKMHTIAADAKK</sequence>
<dbReference type="Proteomes" id="UP000436858">
    <property type="component" value="Unassembled WGS sequence"/>
</dbReference>
<dbReference type="RefSeq" id="WP_008766979.1">
    <property type="nucleotide sequence ID" value="NZ_BAABXH010000002.1"/>
</dbReference>
<feature type="transmembrane region" description="Helical" evidence="1">
    <location>
        <begin position="6"/>
        <end position="26"/>
    </location>
</feature>
<proteinExistence type="predicted"/>
<evidence type="ECO:0000256" key="1">
    <source>
        <dbReference type="SAM" id="Phobius"/>
    </source>
</evidence>
<dbReference type="EMBL" id="WCRY01000021">
    <property type="protein sequence ID" value="KAB4477706.1"/>
    <property type="molecule type" value="Genomic_DNA"/>
</dbReference>
<keyword evidence="1" id="KW-1133">Transmembrane helix</keyword>
<evidence type="ECO:0000313" key="3">
    <source>
        <dbReference type="EMBL" id="MDC2238446.1"/>
    </source>
</evidence>
<dbReference type="EMBL" id="JAQNVG010000050">
    <property type="protein sequence ID" value="MDC2238446.1"/>
    <property type="molecule type" value="Genomic_DNA"/>
</dbReference>
<keyword evidence="1" id="KW-0472">Membrane</keyword>
<keyword evidence="1" id="KW-0812">Transmembrane</keyword>
<dbReference type="Pfam" id="PF12732">
    <property type="entry name" value="YtxH"/>
    <property type="match status" value="1"/>
</dbReference>
<gene>
    <name evidence="2" type="ORF">GAN91_19585</name>
    <name evidence="3" type="ORF">PO127_22120</name>
</gene>
<accession>C6IPC6</accession>
<comment type="caution">
    <text evidence="2">The sequence shown here is derived from an EMBL/GenBank/DDBJ whole genome shotgun (WGS) entry which is preliminary data.</text>
</comment>
<organism evidence="2 4">
    <name type="scientific">Bacteroides thetaiotaomicron</name>
    <dbReference type="NCBI Taxonomy" id="818"/>
    <lineage>
        <taxon>Bacteria</taxon>
        <taxon>Pseudomonadati</taxon>
        <taxon>Bacteroidota</taxon>
        <taxon>Bacteroidia</taxon>
        <taxon>Bacteroidales</taxon>
        <taxon>Bacteroidaceae</taxon>
        <taxon>Bacteroides</taxon>
    </lineage>
</organism>
<reference evidence="3" key="2">
    <citation type="submission" date="2022-10" db="EMBL/GenBank/DDBJ databases">
        <title>Human gut microbiome strain richness.</title>
        <authorList>
            <person name="Chen-Liaw A."/>
        </authorList>
    </citation>
    <scope>NUCLEOTIDE SEQUENCE</scope>
    <source>
        <strain evidence="3">1001283st1_A3_1001283B150304_161114</strain>
    </source>
</reference>
<dbReference type="KEGG" id="btho:Btheta7330_04556"/>
<reference evidence="2 4" key="1">
    <citation type="journal article" date="2019" name="Nat. Med.">
        <title>A library of human gut bacterial isolates paired with longitudinal multiomics data enables mechanistic microbiome research.</title>
        <authorList>
            <person name="Poyet M."/>
            <person name="Groussin M."/>
            <person name="Gibbons S.M."/>
            <person name="Avila-Pacheco J."/>
            <person name="Jiang X."/>
            <person name="Kearney S.M."/>
            <person name="Perrotta A.R."/>
            <person name="Berdy B."/>
            <person name="Zhao S."/>
            <person name="Lieberman T.D."/>
            <person name="Swanson P.K."/>
            <person name="Smith M."/>
            <person name="Roesemann S."/>
            <person name="Alexander J.E."/>
            <person name="Rich S.A."/>
            <person name="Livny J."/>
            <person name="Vlamakis H."/>
            <person name="Clish C."/>
            <person name="Bullock K."/>
            <person name="Deik A."/>
            <person name="Scott J."/>
            <person name="Pierce K.A."/>
            <person name="Xavier R.J."/>
            <person name="Alm E.J."/>
        </authorList>
    </citation>
    <scope>NUCLEOTIDE SEQUENCE [LARGE SCALE GENOMIC DNA]</scope>
    <source>
        <strain evidence="2 4">BIOML-A162</strain>
    </source>
</reference>
<accession>A0A0P0FV16</accession>
<dbReference type="GeneID" id="60924908"/>